<reference evidence="2 3" key="1">
    <citation type="journal article" date="2016" name="Biochim. Biophys. Acta">
        <title>Photochemical characterization of actinorhodopsin and its functional existence in the natural host.</title>
        <authorList>
            <person name="Nakamura S."/>
            <person name="Kikukawa T."/>
            <person name="Tamogami J."/>
            <person name="Kamiya M."/>
            <person name="Aizawa T."/>
            <person name="Hahn M.W."/>
            <person name="Ihara K."/>
            <person name="Kamo N."/>
            <person name="Demura M."/>
        </authorList>
    </citation>
    <scope>NUCLEOTIDE SEQUENCE [LARGE SCALE GENOMIC DNA]</scope>
    <source>
        <strain evidence="2 3">MWH-Dar1</strain>
    </source>
</reference>
<protein>
    <recommendedName>
        <fullName evidence="4">DUF4190 domain-containing protein</fullName>
    </recommendedName>
</protein>
<dbReference type="RefSeq" id="WP_070954095.1">
    <property type="nucleotide sequence ID" value="NZ_CP015208.1"/>
</dbReference>
<evidence type="ECO:0008006" key="4">
    <source>
        <dbReference type="Google" id="ProtNLM"/>
    </source>
</evidence>
<name>A0A1D9DXP2_9MICO</name>
<feature type="transmembrane region" description="Helical" evidence="1">
    <location>
        <begin position="35"/>
        <end position="56"/>
    </location>
</feature>
<keyword evidence="1" id="KW-0812">Transmembrane</keyword>
<dbReference type="AlphaFoldDB" id="A0A1D9DXP2"/>
<feature type="transmembrane region" description="Helical" evidence="1">
    <location>
        <begin position="63"/>
        <end position="81"/>
    </location>
</feature>
<dbReference type="KEGG" id="rpla:A4Z71_00755"/>
<keyword evidence="3" id="KW-1185">Reference proteome</keyword>
<sequence length="87" mass="9204">MGALPRTAIGKWGFYSTVIFVVLFIAGASDVAMPFPSFVIFGIGIAGMVLNVVAFVKKDRSVTGILVGALVGAFIIFWLGGELLFPH</sequence>
<gene>
    <name evidence="2" type="ORF">A4Z71_00755</name>
</gene>
<organism evidence="2 3">
    <name type="scientific">Candidatus Rhodoluna planktonica</name>
    <dbReference type="NCBI Taxonomy" id="535712"/>
    <lineage>
        <taxon>Bacteria</taxon>
        <taxon>Bacillati</taxon>
        <taxon>Actinomycetota</taxon>
        <taxon>Actinomycetes</taxon>
        <taxon>Micrococcales</taxon>
        <taxon>Microbacteriaceae</taxon>
        <taxon>Luna cluster</taxon>
        <taxon>Luna-1 subcluster</taxon>
        <taxon>Rhodoluna</taxon>
    </lineage>
</organism>
<accession>A0A1D9DXP2</accession>
<evidence type="ECO:0000313" key="3">
    <source>
        <dbReference type="Proteomes" id="UP000243784"/>
    </source>
</evidence>
<dbReference type="STRING" id="535712.A4Z71_00755"/>
<dbReference type="EMBL" id="CP015208">
    <property type="protein sequence ID" value="AOY55578.1"/>
    <property type="molecule type" value="Genomic_DNA"/>
</dbReference>
<proteinExistence type="predicted"/>
<evidence type="ECO:0000313" key="2">
    <source>
        <dbReference type="EMBL" id="AOY55578.1"/>
    </source>
</evidence>
<evidence type="ECO:0000256" key="1">
    <source>
        <dbReference type="SAM" id="Phobius"/>
    </source>
</evidence>
<feature type="transmembrane region" description="Helical" evidence="1">
    <location>
        <begin position="12"/>
        <end position="29"/>
    </location>
</feature>
<keyword evidence="1" id="KW-1133">Transmembrane helix</keyword>
<dbReference type="OrthoDB" id="9912443at2"/>
<keyword evidence="1" id="KW-0472">Membrane</keyword>
<dbReference type="Proteomes" id="UP000243784">
    <property type="component" value="Chromosome"/>
</dbReference>